<dbReference type="RefSeq" id="WP_101594779.1">
    <property type="nucleotide sequence ID" value="NZ_CAUPFC010000002.1"/>
</dbReference>
<comment type="caution">
    <text evidence="2">The sequence shown here is derived from an EMBL/GenBank/DDBJ whole genome shotgun (WGS) entry which is preliminary data.</text>
</comment>
<dbReference type="EMBL" id="JAWNFY010000001">
    <property type="protein sequence ID" value="MDY5145413.1"/>
    <property type="molecule type" value="Genomic_DNA"/>
</dbReference>
<evidence type="ECO:0000313" key="3">
    <source>
        <dbReference type="EMBL" id="MDY5145413.1"/>
    </source>
</evidence>
<dbReference type="GeneID" id="92814158"/>
<sequence>MDTVGYVLAKLGDLSAEDVIKAHIRNADANHGRTLITIDSQAPDKENWDKIKYAVFVNHSKTACLIGMVHNLGKKPDNPPSGWTAGSDPRYTQPQEWEPDDMPTWFELDLINGADLGQFIAESGKPLAQSLTGGCGLVYATRTTH</sequence>
<organism evidence="2 5">
    <name type="scientific">Actinotignum timonense</name>
    <dbReference type="NCBI Taxonomy" id="1870995"/>
    <lineage>
        <taxon>Bacteria</taxon>
        <taxon>Bacillati</taxon>
        <taxon>Actinomycetota</taxon>
        <taxon>Actinomycetes</taxon>
        <taxon>Actinomycetales</taxon>
        <taxon>Actinomycetaceae</taxon>
        <taxon>Actinotignum</taxon>
    </lineage>
</organism>
<evidence type="ECO:0000313" key="2">
    <source>
        <dbReference type="EMBL" id="MDY5140030.1"/>
    </source>
</evidence>
<keyword evidence="4" id="KW-1185">Reference proteome</keyword>
<name>A0AAW9HIA2_9ACTO</name>
<proteinExistence type="predicted"/>
<feature type="region of interest" description="Disordered" evidence="1">
    <location>
        <begin position="76"/>
        <end position="98"/>
    </location>
</feature>
<evidence type="ECO:0000313" key="4">
    <source>
        <dbReference type="Proteomes" id="UP001284901"/>
    </source>
</evidence>
<dbReference type="Proteomes" id="UP001284901">
    <property type="component" value="Unassembled WGS sequence"/>
</dbReference>
<dbReference type="Proteomes" id="UP001288320">
    <property type="component" value="Unassembled WGS sequence"/>
</dbReference>
<reference evidence="2 4" key="1">
    <citation type="submission" date="2023-10" db="EMBL/GenBank/DDBJ databases">
        <title>Whole Genome based description of the genera Actinobaculum and Actinotignum reveals a complex phylogenetic relationship within the species included in the genus Actinotignum.</title>
        <authorList>
            <person name="Jensen C.S."/>
            <person name="Dargis R."/>
            <person name="Kemp M."/>
            <person name="Christensen J.J."/>
        </authorList>
    </citation>
    <scope>NUCLEOTIDE SEQUENCE</scope>
    <source>
        <strain evidence="3 4">SLA_B089</strain>
        <strain evidence="2">SLA_B245</strain>
    </source>
</reference>
<evidence type="ECO:0000256" key="1">
    <source>
        <dbReference type="SAM" id="MobiDB-lite"/>
    </source>
</evidence>
<evidence type="ECO:0000313" key="5">
    <source>
        <dbReference type="Proteomes" id="UP001288320"/>
    </source>
</evidence>
<accession>A0AAW9HIA2</accession>
<protein>
    <submittedName>
        <fullName evidence="2">Uncharacterized protein</fullName>
    </submittedName>
</protein>
<dbReference type="AlphaFoldDB" id="A0AAW9HIA2"/>
<gene>
    <name evidence="2" type="ORF">R6G74_01695</name>
    <name evidence="3" type="ORF">R6P33_00045</name>
</gene>
<dbReference type="EMBL" id="JAWNFV010000002">
    <property type="protein sequence ID" value="MDY5140030.1"/>
    <property type="molecule type" value="Genomic_DNA"/>
</dbReference>